<dbReference type="SMART" id="SM00242">
    <property type="entry name" value="MYSc"/>
    <property type="match status" value="1"/>
</dbReference>
<feature type="compositionally biased region" description="Low complexity" evidence="10">
    <location>
        <begin position="983"/>
        <end position="1002"/>
    </location>
</feature>
<gene>
    <name evidence="14" type="primary">MYO22_1</name>
    <name evidence="14" type="ORF">HDU87_003512</name>
</gene>
<dbReference type="Gene3D" id="1.20.58.530">
    <property type="match status" value="1"/>
</dbReference>
<dbReference type="InterPro" id="IPR001609">
    <property type="entry name" value="Myosin_head_motor_dom-like"/>
</dbReference>
<dbReference type="Gene3D" id="3.40.850.10">
    <property type="entry name" value="Kinesin motor domain"/>
    <property type="match status" value="1"/>
</dbReference>
<dbReference type="Pfam" id="PF00784">
    <property type="entry name" value="MyTH4"/>
    <property type="match status" value="2"/>
</dbReference>
<evidence type="ECO:0000256" key="10">
    <source>
        <dbReference type="SAM" id="MobiDB-lite"/>
    </source>
</evidence>
<dbReference type="Gene3D" id="1.20.120.720">
    <property type="entry name" value="Myosin VI head, motor domain, U50 subdomain"/>
    <property type="match status" value="1"/>
</dbReference>
<dbReference type="InterPro" id="IPR000299">
    <property type="entry name" value="FERM_domain"/>
</dbReference>
<feature type="region of interest" description="Disordered" evidence="10">
    <location>
        <begin position="1615"/>
        <end position="1707"/>
    </location>
</feature>
<dbReference type="InterPro" id="IPR000048">
    <property type="entry name" value="IQ_motif_EF-hand-BS"/>
</dbReference>
<keyword evidence="3" id="KW-0963">Cytoplasm</keyword>
<dbReference type="Pfam" id="PF00063">
    <property type="entry name" value="Myosin_head"/>
    <property type="match status" value="1"/>
</dbReference>
<dbReference type="GO" id="GO:0016459">
    <property type="term" value="C:myosin complex"/>
    <property type="evidence" value="ECO:0007669"/>
    <property type="project" value="UniProtKB-KW"/>
</dbReference>
<dbReference type="InterPro" id="IPR019748">
    <property type="entry name" value="FERM_central"/>
</dbReference>
<dbReference type="PROSITE" id="PS51456">
    <property type="entry name" value="MYOSIN_MOTOR"/>
    <property type="match status" value="1"/>
</dbReference>
<dbReference type="InterPro" id="IPR011993">
    <property type="entry name" value="PH-like_dom_sf"/>
</dbReference>
<keyword evidence="6 9" id="KW-0518">Myosin</keyword>
<sequence>MADTVEDMTTLSELSEGAIMENLQKRYALRLIYTYTGSILVAMNPFEKLDIYNMPTLKKYMGKRHNENPPHIFAIAEAAYSNVRHNKVNQSVIISGESGAGKSESTKVILQYLTTVTSKEDQESWVEQQILEANTVLESFGNAKTVRNNNSSRFGKFIQVNFNRNSQIIGASIINYLLEKSRIATQAPDERNYHIFYELVAGVSDDERAKYQLEAAESYYFLSQSGCIEIPGVDDSKNFADLKLALTVLKMTPTDQDGLFFALSAVLAVGNIEFRDADGKDVVEVSNPEAVDKVAGLMGIDGKILKQALCYKKLVIRGETSLVPYKLQQAKDTRDSFAKAVYDHLFQRLVEFINKSLTPKEKPQNFVGVLDIFGFEVFKHNSFEQFCINYTNEKLQSFFNQFIFKLEQEEYDKESIKWDKIEFSDNQMCLDLIEAKPAGILSLLDEETKFPKGTDESWLNKLDAAHAKQPFYIKARTQKGVFGIKHYAGDVTYSVVSFLDKNRDAIQEELYDVVRASKVPYIAKIFPTVDKDDAKGGPRGGKTTAGTSFKNSLVSLVTTLGVTIPHYVRCIKPNQAKEAFLFDEEMVLSQLRYSGMLDTIRIRKAGYSMRLPFEGFVRDFKCLVPAGTVVKKDEAKRISAAIAAESELPPNSWQCGKTKFFIKESAYAALQDRVALVLRAKVVLIQKTMLGFMYRKQFLRKRNAARLLETFILGFLCKRAYKRKLRATLKIQAVSRGWFARDYYRKLKAEQKAREKEATDRRMKAEAEAAAAGKVVDNEGALELTAPGVRRASIAIVSPPPSSLMPVPSREELGKALPVKISQQAKDKKVAVATATPAQPDAGAAAAGLEEPPTPTAAKKKQAGEIDNLFAFLGEFDASKRAGAFRGAEMLAEMAATITAEIDSLFDEPIAQAKAGLARKGPAVGPSAAINANSSDAPVTQLQKQSAEQLVASTHSLEAQKGGPARPSADALQSQGPGRLTLPQQQQEQQPPPSALSSPSGSRYNSAFSLSSDKGGAVSDAKLMKHNPIMKDSITKRSNESIDKIDANSRELSLQAYAEKHFEQHYKASGFATIGKKRALMDMQEMLVWSKHPIQGSMTKIPNKTDALDQLAVDSFKSLQKAADPGTKRPEDLAQAFVGHGVVHPELRDELYVQLIKQLTPPKEGAPKHWEHMYLYMWYILTMACACFPPSKVFAKFLLAFLQRTSESLVTQDKNPVRKLAVAAEKAVRRLIMNGARRNPPSVFEFMTLKQNGVLPCRFSLLDGRELDIAVGLTTTAGDIVKDMARKIDLKDSTGWALYEMSPKSERAVKATEYIADFIAGWERDREAKKKETGTVKKKKGEASIAAAAINLDANLVFKKRVFRDARDPTEPIEPVEYGLLYAQAVDGVSRDLYPITEGVAMKMAALRAQVLLGDCDVNSAELRFVTELPVWIAPRLVPNQPREAWVQGIIKQYQKLAGTTPAGAKNQYLAAVQGFKHYGASLFPVKHKGSWNFSEGVSLAVSQHGIDFVHPRTNDTLLSFPYPAVKSYEHEQNLVTMVAVPPITEDAGFESTEVYQFFTDQAEEIISLVREYCPTTEYMRKVEKAPTPYDVDFGSLVRDVNKYRAALLEHSVVRRPGPDGGAKRKAGGIRRLFTTTTRSKSGTATLTTNPSEGSFVADGQRNSTSSSRHSTTTDGKHDDYGIEGLSRSQTMKKSPSIVGKPAETDEGAAADDYSLADWSFSMRQLTTSLIATMDPDVEKWAADAAAVIQTFMSTSGAMGAPVPEIASCDIGAFQGVIERCVDSLVLTNELYLQLVKHTTNHPDPDGPQVLNLWKLLAVVCGVVAPNGYVLEYAKAHLRKCSVVGGAEKHPGGGAASGGESTSPGASGAIGKSGKSPLRTEEAQHARHCLRMLRKTISTGARRCPPSVDEFLQAVKLTPMRIRFHLLDGSSHAVPIEPSDSSDVIFSALLDKMKVPHPRASGKSNDSNNPLAEFAIFEQCGAVERALRRDDKIADSLFRYERAGRAERNPERVHFFLKRKLFLPAQLANPSSPTADALTRAQALVDVGKTMHPASDDDALRLTALQVQVANGDFNYDTPVNYAALCALCLPQRMRVDGVDKRVGEKHMEFLGMTPQQAGQEMNQIVRKWPLYGCTVFNVEQNIDKNMPAQCWLAVGASAVHILARQSPTPLFSYSYDDIVSFSPSHNSLLLIIGNNATGQKYMFTTVQASQVADLMRDYLTILRPPAAGKKPPGSMASRLDIRGSQMLRP</sequence>
<dbReference type="PROSITE" id="PS51016">
    <property type="entry name" value="MYTH4"/>
    <property type="match status" value="2"/>
</dbReference>
<dbReference type="Gene3D" id="1.20.80.10">
    <property type="match status" value="2"/>
</dbReference>
<dbReference type="PANTHER" id="PTHR46049:SF5">
    <property type="entry name" value="PLECKSTRIN HOMOLOGY DOMAIN-CONTAINING FAMILY H MEMBER 3"/>
    <property type="match status" value="1"/>
</dbReference>
<feature type="domain" description="MyTH4" evidence="12">
    <location>
        <begin position="1089"/>
        <end position="1250"/>
    </location>
</feature>
<feature type="compositionally biased region" description="Polar residues" evidence="10">
    <location>
        <begin position="930"/>
        <end position="957"/>
    </location>
</feature>
<dbReference type="Pfam" id="PF21989">
    <property type="entry name" value="RA_2"/>
    <property type="match status" value="2"/>
</dbReference>
<feature type="domain" description="FERM" evidence="11">
    <location>
        <begin position="1920"/>
        <end position="2227"/>
    </location>
</feature>
<feature type="region of interest" description="Actin-binding" evidence="9">
    <location>
        <begin position="553"/>
        <end position="575"/>
    </location>
</feature>
<dbReference type="GO" id="GO:0003774">
    <property type="term" value="F:cytoskeletal motor activity"/>
    <property type="evidence" value="ECO:0007669"/>
    <property type="project" value="UniProtKB-UniRule"/>
</dbReference>
<dbReference type="PROSITE" id="PS50057">
    <property type="entry name" value="FERM_3"/>
    <property type="match status" value="2"/>
</dbReference>
<keyword evidence="4 9" id="KW-0547">Nucleotide-binding</keyword>
<feature type="region of interest" description="Disordered" evidence="10">
    <location>
        <begin position="841"/>
        <end position="861"/>
    </location>
</feature>
<feature type="compositionally biased region" description="Low complexity" evidence="10">
    <location>
        <begin position="1858"/>
        <end position="1877"/>
    </location>
</feature>
<dbReference type="Pfam" id="PF00373">
    <property type="entry name" value="FERM_M"/>
    <property type="match status" value="2"/>
</dbReference>
<dbReference type="SMART" id="SM00015">
    <property type="entry name" value="IQ"/>
    <property type="match status" value="3"/>
</dbReference>
<name>A0AAD5TK38_9FUNG</name>
<evidence type="ECO:0000256" key="3">
    <source>
        <dbReference type="ARBA" id="ARBA00022490"/>
    </source>
</evidence>
<keyword evidence="15" id="KW-1185">Reference proteome</keyword>
<dbReference type="SUPFAM" id="SSF50729">
    <property type="entry name" value="PH domain-like"/>
    <property type="match status" value="2"/>
</dbReference>
<dbReference type="GO" id="GO:0005524">
    <property type="term" value="F:ATP binding"/>
    <property type="evidence" value="ECO:0007669"/>
    <property type="project" value="UniProtKB-UniRule"/>
</dbReference>
<dbReference type="SMART" id="SM00295">
    <property type="entry name" value="B41"/>
    <property type="match status" value="2"/>
</dbReference>
<feature type="binding site" evidence="9">
    <location>
        <begin position="96"/>
        <end position="103"/>
    </location>
    <ligand>
        <name>ATP</name>
        <dbReference type="ChEBI" id="CHEBI:30616"/>
    </ligand>
</feature>
<evidence type="ECO:0000313" key="14">
    <source>
        <dbReference type="EMBL" id="KAJ3178438.1"/>
    </source>
</evidence>
<evidence type="ECO:0000256" key="8">
    <source>
        <dbReference type="ARBA" id="ARBA00023203"/>
    </source>
</evidence>
<dbReference type="Gene3D" id="2.30.29.30">
    <property type="entry name" value="Pleckstrin-homology domain (PH domain)/Phosphotyrosine-binding domain (PTB)"/>
    <property type="match status" value="2"/>
</dbReference>
<reference evidence="14" key="1">
    <citation type="submission" date="2020-05" db="EMBL/GenBank/DDBJ databases">
        <title>Phylogenomic resolution of chytrid fungi.</title>
        <authorList>
            <person name="Stajich J.E."/>
            <person name="Amses K."/>
            <person name="Simmons R."/>
            <person name="Seto K."/>
            <person name="Myers J."/>
            <person name="Bonds A."/>
            <person name="Quandt C.A."/>
            <person name="Barry K."/>
            <person name="Liu P."/>
            <person name="Grigoriev I."/>
            <person name="Longcore J.E."/>
            <person name="James T.Y."/>
        </authorList>
    </citation>
    <scope>NUCLEOTIDE SEQUENCE</scope>
    <source>
        <strain evidence="14">JEL0379</strain>
    </source>
</reference>
<comment type="subcellular location">
    <subcellularLocation>
        <location evidence="1">Cytoplasm</location>
    </subcellularLocation>
</comment>
<proteinExistence type="inferred from homology"/>
<feature type="region of interest" description="Disordered" evidence="10">
    <location>
        <begin position="1849"/>
        <end position="1884"/>
    </location>
</feature>
<feature type="compositionally biased region" description="Low complexity" evidence="10">
    <location>
        <begin position="1664"/>
        <end position="1674"/>
    </location>
</feature>
<dbReference type="Gene3D" id="3.10.20.90">
    <property type="entry name" value="Phosphatidylinositol 3-kinase Catalytic Subunit, Chain A, domain 1"/>
    <property type="match status" value="2"/>
</dbReference>
<dbReference type="PROSITE" id="PS50096">
    <property type="entry name" value="IQ"/>
    <property type="match status" value="1"/>
</dbReference>
<dbReference type="InterPro" id="IPR027417">
    <property type="entry name" value="P-loop_NTPase"/>
</dbReference>
<dbReference type="PRINTS" id="PR00193">
    <property type="entry name" value="MYOSINHEAVY"/>
</dbReference>
<dbReference type="GO" id="GO:0003779">
    <property type="term" value="F:actin binding"/>
    <property type="evidence" value="ECO:0007669"/>
    <property type="project" value="UniProtKB-KW"/>
</dbReference>
<evidence type="ECO:0000256" key="6">
    <source>
        <dbReference type="ARBA" id="ARBA00023123"/>
    </source>
</evidence>
<dbReference type="SMART" id="SM00139">
    <property type="entry name" value="MyTH4"/>
    <property type="match status" value="1"/>
</dbReference>
<dbReference type="Pfam" id="PF00612">
    <property type="entry name" value="IQ"/>
    <property type="match status" value="1"/>
</dbReference>
<dbReference type="InterPro" id="IPR051724">
    <property type="entry name" value="Actin_motor_Myosin"/>
</dbReference>
<organism evidence="14 15">
    <name type="scientific">Geranomyces variabilis</name>
    <dbReference type="NCBI Taxonomy" id="109894"/>
    <lineage>
        <taxon>Eukaryota</taxon>
        <taxon>Fungi</taxon>
        <taxon>Fungi incertae sedis</taxon>
        <taxon>Chytridiomycota</taxon>
        <taxon>Chytridiomycota incertae sedis</taxon>
        <taxon>Chytridiomycetes</taxon>
        <taxon>Spizellomycetales</taxon>
        <taxon>Powellomycetaceae</taxon>
        <taxon>Geranomyces</taxon>
    </lineage>
</organism>
<feature type="domain" description="FERM" evidence="11">
    <location>
        <begin position="1255"/>
        <end position="1581"/>
    </location>
</feature>
<feature type="compositionally biased region" description="Polar residues" evidence="10">
    <location>
        <begin position="1003"/>
        <end position="1012"/>
    </location>
</feature>
<feature type="compositionally biased region" description="Low complexity" evidence="10">
    <location>
        <begin position="1630"/>
        <end position="1649"/>
    </location>
</feature>
<dbReference type="Gene3D" id="1.20.5.190">
    <property type="match status" value="1"/>
</dbReference>
<accession>A0AAD5TK38</accession>
<feature type="region of interest" description="Disordered" evidence="10">
    <location>
        <begin position="921"/>
        <end position="1024"/>
    </location>
</feature>
<dbReference type="Gene3D" id="1.10.10.820">
    <property type="match status" value="1"/>
</dbReference>
<dbReference type="EMBL" id="JADGJQ010000026">
    <property type="protein sequence ID" value="KAJ3178438.1"/>
    <property type="molecule type" value="Genomic_DNA"/>
</dbReference>
<feature type="compositionally biased region" description="Low complexity" evidence="10">
    <location>
        <begin position="841"/>
        <end position="851"/>
    </location>
</feature>
<evidence type="ECO:0000256" key="4">
    <source>
        <dbReference type="ARBA" id="ARBA00022741"/>
    </source>
</evidence>
<dbReference type="InterPro" id="IPR035963">
    <property type="entry name" value="FERM_2"/>
</dbReference>
<dbReference type="Gene3D" id="6.20.240.20">
    <property type="match status" value="1"/>
</dbReference>
<dbReference type="SUPFAM" id="SSF47031">
    <property type="entry name" value="Second domain of FERM"/>
    <property type="match status" value="2"/>
</dbReference>
<comment type="similarity">
    <text evidence="2 9">Belongs to the TRAFAC class myosin-kinesin ATPase superfamily. Myosin family.</text>
</comment>
<feature type="region of interest" description="Disordered" evidence="10">
    <location>
        <begin position="2226"/>
        <end position="2250"/>
    </location>
</feature>
<protein>
    <submittedName>
        <fullName evidence="14">Cytochrome c oxidase subunit 1</fullName>
    </submittedName>
</protein>
<dbReference type="SUPFAM" id="SSF54236">
    <property type="entry name" value="Ubiquitin-like"/>
    <property type="match status" value="1"/>
</dbReference>
<dbReference type="PANTHER" id="PTHR46049">
    <property type="entry name" value="AGAP003327-PA"/>
    <property type="match status" value="1"/>
</dbReference>
<dbReference type="InterPro" id="IPR002404">
    <property type="entry name" value="IRS_PTB"/>
</dbReference>
<dbReference type="InterPro" id="IPR036961">
    <property type="entry name" value="Kinesin_motor_dom_sf"/>
</dbReference>
<keyword evidence="8 9" id="KW-0009">Actin-binding</keyword>
<dbReference type="InterPro" id="IPR014352">
    <property type="entry name" value="FERM/acyl-CoA-bd_prot_sf"/>
</dbReference>
<comment type="caution">
    <text evidence="14">The sequence shown here is derived from an EMBL/GenBank/DDBJ whole genome shotgun (WGS) entry which is preliminary data.</text>
</comment>
<dbReference type="InterPro" id="IPR029071">
    <property type="entry name" value="Ubiquitin-like_domsf"/>
</dbReference>
<dbReference type="InterPro" id="IPR038185">
    <property type="entry name" value="MyTH4_dom_sf"/>
</dbReference>
<evidence type="ECO:0000259" key="13">
    <source>
        <dbReference type="PROSITE" id="PS51456"/>
    </source>
</evidence>
<dbReference type="InterPro" id="IPR000857">
    <property type="entry name" value="MyTH4_dom"/>
</dbReference>
<evidence type="ECO:0000256" key="5">
    <source>
        <dbReference type="ARBA" id="ARBA00022840"/>
    </source>
</evidence>
<keyword evidence="5 9" id="KW-0067">ATP-binding</keyword>
<dbReference type="GO" id="GO:0005737">
    <property type="term" value="C:cytoplasm"/>
    <property type="evidence" value="ECO:0007669"/>
    <property type="project" value="UniProtKB-SubCell"/>
</dbReference>
<evidence type="ECO:0000256" key="1">
    <source>
        <dbReference type="ARBA" id="ARBA00004496"/>
    </source>
</evidence>
<dbReference type="CDD" id="cd14473">
    <property type="entry name" value="FERM_B-lobe"/>
    <property type="match status" value="2"/>
</dbReference>
<evidence type="ECO:0000256" key="7">
    <source>
        <dbReference type="ARBA" id="ARBA00023175"/>
    </source>
</evidence>
<keyword evidence="7 9" id="KW-0505">Motor protein</keyword>
<evidence type="ECO:0000259" key="12">
    <source>
        <dbReference type="PROSITE" id="PS51016"/>
    </source>
</evidence>
<dbReference type="Gene3D" id="1.25.40.530">
    <property type="entry name" value="MyTH4 domain"/>
    <property type="match status" value="2"/>
</dbReference>
<feature type="domain" description="Myosin motor" evidence="13">
    <location>
        <begin position="3"/>
        <end position="675"/>
    </location>
</feature>
<feature type="domain" description="MyTH4" evidence="12">
    <location>
        <begin position="1721"/>
        <end position="1915"/>
    </location>
</feature>
<dbReference type="Proteomes" id="UP001212152">
    <property type="component" value="Unassembled WGS sequence"/>
</dbReference>
<evidence type="ECO:0000313" key="15">
    <source>
        <dbReference type="Proteomes" id="UP001212152"/>
    </source>
</evidence>
<dbReference type="InterPro" id="IPR019749">
    <property type="entry name" value="Band_41_domain"/>
</dbReference>
<dbReference type="SUPFAM" id="SSF52540">
    <property type="entry name" value="P-loop containing nucleoside triphosphate hydrolases"/>
    <property type="match status" value="1"/>
</dbReference>
<evidence type="ECO:0000256" key="2">
    <source>
        <dbReference type="ARBA" id="ARBA00008314"/>
    </source>
</evidence>
<evidence type="ECO:0000259" key="11">
    <source>
        <dbReference type="PROSITE" id="PS50057"/>
    </source>
</evidence>
<evidence type="ECO:0000256" key="9">
    <source>
        <dbReference type="PROSITE-ProRule" id="PRU00782"/>
    </source>
</evidence>
<dbReference type="Pfam" id="PF02174">
    <property type="entry name" value="IRS"/>
    <property type="match status" value="2"/>
</dbReference>
<dbReference type="FunFam" id="1.10.10.820:FF:000001">
    <property type="entry name" value="Myosin heavy chain"/>
    <property type="match status" value="1"/>
</dbReference>